<dbReference type="GO" id="GO:0006753">
    <property type="term" value="P:nucleoside phosphate metabolic process"/>
    <property type="evidence" value="ECO:0007669"/>
    <property type="project" value="TreeGrafter"/>
</dbReference>
<gene>
    <name evidence="3" type="ORF">FNH13_11840</name>
</gene>
<sequence length="230" mass="25329">MALDAPRLPAHDLEDQIAPRPVSHSELVLRGRVWDVRRDTVDLGEAGTVVREYVDHPGAVAVLALREDRGAPEVLLIKQYRHPVGALEWELPAGLLDVEGEPPWRAAARELAEEADLRAERWDLLADYVSSPGGLSEALRVYLARDLSDVPDHELFEREHEELGMPTAWVELDDAVEAVLTGRIRNATVAIGLLSAQAGRSRDWECLRAADAPWPAHRSPGIVASSPETC</sequence>
<dbReference type="OrthoDB" id="9806150at2"/>
<accession>A0A516GBP0</accession>
<keyword evidence="4" id="KW-1185">Reference proteome</keyword>
<dbReference type="InterPro" id="IPR015797">
    <property type="entry name" value="NUDIX_hydrolase-like_dom_sf"/>
</dbReference>
<dbReference type="InterPro" id="IPR000086">
    <property type="entry name" value="NUDIX_hydrolase_dom"/>
</dbReference>
<dbReference type="PANTHER" id="PTHR11839">
    <property type="entry name" value="UDP/ADP-SUGAR PYROPHOSPHATASE"/>
    <property type="match status" value="1"/>
</dbReference>
<feature type="domain" description="Nudix hydrolase" evidence="2">
    <location>
        <begin position="55"/>
        <end position="197"/>
    </location>
</feature>
<dbReference type="GO" id="GO:0016787">
    <property type="term" value="F:hydrolase activity"/>
    <property type="evidence" value="ECO:0007669"/>
    <property type="project" value="UniProtKB-KW"/>
</dbReference>
<dbReference type="PROSITE" id="PS51462">
    <property type="entry name" value="NUDIX"/>
    <property type="match status" value="1"/>
</dbReference>
<dbReference type="AlphaFoldDB" id="A0A516GBP0"/>
<reference evidence="3 4" key="1">
    <citation type="submission" date="2019-07" db="EMBL/GenBank/DDBJ databases">
        <title>complete genome sequencing of Ornithinimicrobium sp. H23M54.</title>
        <authorList>
            <person name="Bae J.-W."/>
            <person name="Lee S.-Y."/>
        </authorList>
    </citation>
    <scope>NUCLEOTIDE SEQUENCE [LARGE SCALE GENOMIC DNA]</scope>
    <source>
        <strain evidence="3 4">H23M54</strain>
    </source>
</reference>
<dbReference type="Pfam" id="PF00293">
    <property type="entry name" value="NUDIX"/>
    <property type="match status" value="1"/>
</dbReference>
<dbReference type="CDD" id="cd24158">
    <property type="entry name" value="NUDIX_ADPRase_Rv1700"/>
    <property type="match status" value="1"/>
</dbReference>
<keyword evidence="1 3" id="KW-0378">Hydrolase</keyword>
<evidence type="ECO:0000256" key="1">
    <source>
        <dbReference type="ARBA" id="ARBA00022801"/>
    </source>
</evidence>
<evidence type="ECO:0000313" key="4">
    <source>
        <dbReference type="Proteomes" id="UP000315395"/>
    </source>
</evidence>
<evidence type="ECO:0000259" key="2">
    <source>
        <dbReference type="PROSITE" id="PS51462"/>
    </source>
</evidence>
<dbReference type="EMBL" id="CP041616">
    <property type="protein sequence ID" value="QDO88931.1"/>
    <property type="molecule type" value="Genomic_DNA"/>
</dbReference>
<dbReference type="GO" id="GO:0019693">
    <property type="term" value="P:ribose phosphate metabolic process"/>
    <property type="evidence" value="ECO:0007669"/>
    <property type="project" value="TreeGrafter"/>
</dbReference>
<dbReference type="SUPFAM" id="SSF55811">
    <property type="entry name" value="Nudix"/>
    <property type="match status" value="1"/>
</dbReference>
<dbReference type="GO" id="GO:0005829">
    <property type="term" value="C:cytosol"/>
    <property type="evidence" value="ECO:0007669"/>
    <property type="project" value="TreeGrafter"/>
</dbReference>
<protein>
    <submittedName>
        <fullName evidence="3">NUDIX hydrolase</fullName>
    </submittedName>
</protein>
<organism evidence="3 4">
    <name type="scientific">Ornithinimicrobium ciconiae</name>
    <dbReference type="NCBI Taxonomy" id="2594265"/>
    <lineage>
        <taxon>Bacteria</taxon>
        <taxon>Bacillati</taxon>
        <taxon>Actinomycetota</taxon>
        <taxon>Actinomycetes</taxon>
        <taxon>Micrococcales</taxon>
        <taxon>Ornithinimicrobiaceae</taxon>
        <taxon>Ornithinimicrobium</taxon>
    </lineage>
</organism>
<dbReference type="KEGG" id="orz:FNH13_11840"/>
<proteinExistence type="predicted"/>
<dbReference type="Proteomes" id="UP000315395">
    <property type="component" value="Chromosome"/>
</dbReference>
<name>A0A516GBP0_9MICO</name>
<evidence type="ECO:0000313" key="3">
    <source>
        <dbReference type="EMBL" id="QDO88931.1"/>
    </source>
</evidence>
<dbReference type="PANTHER" id="PTHR11839:SF31">
    <property type="entry name" value="ADP-RIBOSE PYROPHOSPHATASE"/>
    <property type="match status" value="1"/>
</dbReference>
<dbReference type="RefSeq" id="WP_143783608.1">
    <property type="nucleotide sequence ID" value="NZ_CP041616.1"/>
</dbReference>
<dbReference type="Gene3D" id="3.90.79.10">
    <property type="entry name" value="Nucleoside Triphosphate Pyrophosphohydrolase"/>
    <property type="match status" value="1"/>
</dbReference>